<dbReference type="EMBL" id="KB467843">
    <property type="protein sequence ID" value="PCH35323.1"/>
    <property type="molecule type" value="Genomic_DNA"/>
</dbReference>
<feature type="compositionally biased region" description="Basic and acidic residues" evidence="1">
    <location>
        <begin position="10"/>
        <end position="25"/>
    </location>
</feature>
<feature type="region of interest" description="Disordered" evidence="1">
    <location>
        <begin position="1"/>
        <end position="33"/>
    </location>
</feature>
<reference evidence="2 3" key="1">
    <citation type="journal article" date="2012" name="Science">
        <title>The Paleozoic origin of enzymatic lignin decomposition reconstructed from 31 fungal genomes.</title>
        <authorList>
            <person name="Floudas D."/>
            <person name="Binder M."/>
            <person name="Riley R."/>
            <person name="Barry K."/>
            <person name="Blanchette R.A."/>
            <person name="Henrissat B."/>
            <person name="Martinez A.T."/>
            <person name="Otillar R."/>
            <person name="Spatafora J.W."/>
            <person name="Yadav J.S."/>
            <person name="Aerts A."/>
            <person name="Benoit I."/>
            <person name="Boyd A."/>
            <person name="Carlson A."/>
            <person name="Copeland A."/>
            <person name="Coutinho P.M."/>
            <person name="de Vries R.P."/>
            <person name="Ferreira P."/>
            <person name="Findley K."/>
            <person name="Foster B."/>
            <person name="Gaskell J."/>
            <person name="Glotzer D."/>
            <person name="Gorecki P."/>
            <person name="Heitman J."/>
            <person name="Hesse C."/>
            <person name="Hori C."/>
            <person name="Igarashi K."/>
            <person name="Jurgens J.A."/>
            <person name="Kallen N."/>
            <person name="Kersten P."/>
            <person name="Kohler A."/>
            <person name="Kuees U."/>
            <person name="Kumar T.K.A."/>
            <person name="Kuo A."/>
            <person name="LaButti K."/>
            <person name="Larrondo L.F."/>
            <person name="Lindquist E."/>
            <person name="Ling A."/>
            <person name="Lombard V."/>
            <person name="Lucas S."/>
            <person name="Lundell T."/>
            <person name="Martin R."/>
            <person name="McLaughlin D.J."/>
            <person name="Morgenstern I."/>
            <person name="Morin E."/>
            <person name="Murat C."/>
            <person name="Nagy L.G."/>
            <person name="Nolan M."/>
            <person name="Ohm R.A."/>
            <person name="Patyshakuliyeva A."/>
            <person name="Rokas A."/>
            <person name="Ruiz-Duenas F.J."/>
            <person name="Sabat G."/>
            <person name="Salamov A."/>
            <person name="Samejima M."/>
            <person name="Schmutz J."/>
            <person name="Slot J.C."/>
            <person name="St John F."/>
            <person name="Stenlid J."/>
            <person name="Sun H."/>
            <person name="Sun S."/>
            <person name="Syed K."/>
            <person name="Tsang A."/>
            <person name="Wiebenga A."/>
            <person name="Young D."/>
            <person name="Pisabarro A."/>
            <person name="Eastwood D.C."/>
            <person name="Martin F."/>
            <person name="Cullen D."/>
            <person name="Grigoriev I.V."/>
            <person name="Hibbett D.S."/>
        </authorList>
    </citation>
    <scope>NUCLEOTIDE SEQUENCE [LARGE SCALE GENOMIC DNA]</scope>
    <source>
        <strain evidence="2 3">MD-104</strain>
    </source>
</reference>
<sequence>MSPPHQARIGRADRDDAGKLPEHTRSHGRLAAGSLTREETNLLIRMAVFCSNTAYRSNSQATDLGRLVSLRHYSRPEKEVVHVPFRPRGSELEATRTLADSPSEGTANSVAL</sequence>
<protein>
    <submittedName>
        <fullName evidence="2">Uncharacterized protein</fullName>
    </submittedName>
</protein>
<evidence type="ECO:0000313" key="3">
    <source>
        <dbReference type="Proteomes" id="UP000218811"/>
    </source>
</evidence>
<evidence type="ECO:0000313" key="2">
    <source>
        <dbReference type="EMBL" id="PCH35323.1"/>
    </source>
</evidence>
<feature type="compositionally biased region" description="Polar residues" evidence="1">
    <location>
        <begin position="98"/>
        <end position="112"/>
    </location>
</feature>
<keyword evidence="3" id="KW-1185">Reference proteome</keyword>
<gene>
    <name evidence="2" type="ORF">WOLCODRAFT_156018</name>
</gene>
<organism evidence="2 3">
    <name type="scientific">Wolfiporia cocos (strain MD-104)</name>
    <name type="common">Brown rot fungus</name>
    <dbReference type="NCBI Taxonomy" id="742152"/>
    <lineage>
        <taxon>Eukaryota</taxon>
        <taxon>Fungi</taxon>
        <taxon>Dikarya</taxon>
        <taxon>Basidiomycota</taxon>
        <taxon>Agaricomycotina</taxon>
        <taxon>Agaricomycetes</taxon>
        <taxon>Polyporales</taxon>
        <taxon>Phaeolaceae</taxon>
        <taxon>Wolfiporia</taxon>
    </lineage>
</organism>
<accession>A0A2H3J6D1</accession>
<proteinExistence type="predicted"/>
<feature type="region of interest" description="Disordered" evidence="1">
    <location>
        <begin position="91"/>
        <end position="112"/>
    </location>
</feature>
<evidence type="ECO:0000256" key="1">
    <source>
        <dbReference type="SAM" id="MobiDB-lite"/>
    </source>
</evidence>
<name>A0A2H3J6D1_WOLCO</name>
<dbReference type="Proteomes" id="UP000218811">
    <property type="component" value="Unassembled WGS sequence"/>
</dbReference>
<dbReference type="AlphaFoldDB" id="A0A2H3J6D1"/>